<dbReference type="PIRSF" id="PIRSF500176">
    <property type="entry name" value="L_ASNase"/>
    <property type="match status" value="1"/>
</dbReference>
<dbReference type="Pfam" id="PF17763">
    <property type="entry name" value="Asparaginase_C"/>
    <property type="match status" value="1"/>
</dbReference>
<dbReference type="PANTHER" id="PTHR11707">
    <property type="entry name" value="L-ASPARAGINASE"/>
    <property type="match status" value="1"/>
</dbReference>
<dbReference type="InterPro" id="IPR041725">
    <property type="entry name" value="L-asparaginase_I"/>
</dbReference>
<dbReference type="Gene3D" id="3.40.50.1170">
    <property type="entry name" value="L-asparaginase, N-terminal domain"/>
    <property type="match status" value="1"/>
</dbReference>
<dbReference type="InterPro" id="IPR027474">
    <property type="entry name" value="L-asparaginase_N"/>
</dbReference>
<accession>A0A1A9RYA3</accession>
<protein>
    <submittedName>
        <fullName evidence="8">L-asparaginase</fullName>
    </submittedName>
</protein>
<feature type="binding site" evidence="3">
    <location>
        <begin position="84"/>
        <end position="85"/>
    </location>
    <ligand>
        <name>substrate</name>
    </ligand>
</feature>
<feature type="domain" description="L-asparaginase N-terminal" evidence="6">
    <location>
        <begin position="3"/>
        <end position="172"/>
    </location>
</feature>
<feature type="active site" evidence="5">
    <location>
        <position position="84"/>
    </location>
</feature>
<dbReference type="InterPro" id="IPR037152">
    <property type="entry name" value="L-asparaginase_N_sf"/>
</dbReference>
<dbReference type="PROSITE" id="PS00917">
    <property type="entry name" value="ASN_GLN_ASE_2"/>
    <property type="match status" value="1"/>
</dbReference>
<dbReference type="OrthoDB" id="9788068at2"/>
<proteinExistence type="inferred from homology"/>
<dbReference type="InterPro" id="IPR027473">
    <property type="entry name" value="L-asparaginase_C"/>
</dbReference>
<evidence type="ECO:0000313" key="8">
    <source>
        <dbReference type="EMBL" id="OAM29163.1"/>
    </source>
</evidence>
<dbReference type="InterPro" id="IPR006034">
    <property type="entry name" value="Asparaginase/glutaminase-like"/>
</dbReference>
<dbReference type="InterPro" id="IPR040919">
    <property type="entry name" value="Asparaginase_C"/>
</dbReference>
<gene>
    <name evidence="8" type="ORF">A7P95_04225</name>
</gene>
<dbReference type="PANTHER" id="PTHR11707:SF28">
    <property type="entry name" value="60 KDA LYSOPHOSPHOLIPASE"/>
    <property type="match status" value="1"/>
</dbReference>
<evidence type="ECO:0000256" key="2">
    <source>
        <dbReference type="PIRSR" id="PIRSR001220-1"/>
    </source>
</evidence>
<feature type="active site" evidence="4">
    <location>
        <position position="12"/>
    </location>
</feature>
<dbReference type="InterPro" id="IPR020827">
    <property type="entry name" value="Asparaginase/glutaminase_AS1"/>
</dbReference>
<dbReference type="CDD" id="cd08963">
    <property type="entry name" value="L-asparaginase_I"/>
    <property type="match status" value="1"/>
</dbReference>
<dbReference type="SFLD" id="SFLDS00057">
    <property type="entry name" value="Glutaminase/Asparaginase"/>
    <property type="match status" value="1"/>
</dbReference>
<comment type="caution">
    <text evidence="8">The sequence shown here is derived from an EMBL/GenBank/DDBJ whole genome shotgun (WGS) entry which is preliminary data.</text>
</comment>
<reference evidence="9" key="1">
    <citation type="submission" date="2016-05" db="EMBL/GenBank/DDBJ databases">
        <title>Draft genome of Corynebacterium afermentans subsp. afermentans LCDC 88199T.</title>
        <authorList>
            <person name="Bernier A.-M."/>
            <person name="Bernard K."/>
        </authorList>
    </citation>
    <scope>NUCLEOTIDE SEQUENCE [LARGE SCALE GENOMIC DNA]</scope>
    <source>
        <strain evidence="9">NML02-A-017</strain>
    </source>
</reference>
<dbReference type="InterPro" id="IPR036152">
    <property type="entry name" value="Asp/glu_Ase-like_sf"/>
</dbReference>
<dbReference type="Pfam" id="PF00710">
    <property type="entry name" value="Asparaginase"/>
    <property type="match status" value="1"/>
</dbReference>
<feature type="domain" description="Asparaginase/glutaminase C-terminal" evidence="7">
    <location>
        <begin position="199"/>
        <end position="310"/>
    </location>
</feature>
<dbReference type="RefSeq" id="WP_067591675.1">
    <property type="nucleotide sequence ID" value="NZ_LXSL01000016.1"/>
</dbReference>
<evidence type="ECO:0000256" key="1">
    <source>
        <dbReference type="ARBA" id="ARBA00010518"/>
    </source>
</evidence>
<evidence type="ECO:0000313" key="9">
    <source>
        <dbReference type="Proteomes" id="UP000077885"/>
    </source>
</evidence>
<evidence type="ECO:0000259" key="7">
    <source>
        <dbReference type="Pfam" id="PF17763"/>
    </source>
</evidence>
<dbReference type="PRINTS" id="PR00139">
    <property type="entry name" value="ASNGLNASE"/>
</dbReference>
<dbReference type="GO" id="GO:0004067">
    <property type="term" value="F:asparaginase activity"/>
    <property type="evidence" value="ECO:0007669"/>
    <property type="project" value="UniProtKB-UniRule"/>
</dbReference>
<dbReference type="SUPFAM" id="SSF53774">
    <property type="entry name" value="Glutaminase/Asparaginase"/>
    <property type="match status" value="1"/>
</dbReference>
<dbReference type="Proteomes" id="UP000077885">
    <property type="component" value="Unassembled WGS sequence"/>
</dbReference>
<dbReference type="STRING" id="1795827.A7P95_04225"/>
<dbReference type="EMBL" id="LXSL01000016">
    <property type="protein sequence ID" value="OAM29163.1"/>
    <property type="molecule type" value="Genomic_DNA"/>
</dbReference>
<comment type="similarity">
    <text evidence="1">Belongs to the asparaginase 1 family.</text>
</comment>
<dbReference type="GO" id="GO:0006520">
    <property type="term" value="P:amino acid metabolic process"/>
    <property type="evidence" value="ECO:0007669"/>
    <property type="project" value="InterPro"/>
</dbReference>
<feature type="binding site" evidence="3">
    <location>
        <position position="53"/>
    </location>
    <ligand>
        <name>substrate</name>
    </ligand>
</feature>
<evidence type="ECO:0000256" key="4">
    <source>
        <dbReference type="PROSITE-ProRule" id="PRU10099"/>
    </source>
</evidence>
<evidence type="ECO:0000256" key="5">
    <source>
        <dbReference type="PROSITE-ProRule" id="PRU10100"/>
    </source>
</evidence>
<dbReference type="PIRSF" id="PIRSF001220">
    <property type="entry name" value="L-ASNase_gatD"/>
    <property type="match status" value="1"/>
</dbReference>
<sequence>MQKIFVLYTGGTIGMKSTPSGLLPDTELAESALRPYSSQATFHWHICQPLIDSSNLTPAHWAEWLAIIQAALPAHDGILVLHGTDTLAYTANLLALALDNQAKPIVLTGSQKPYHAPHSDAPANLRTAVAALQNPQLHSTVIAFDGRLYPAIGSSKYSTERDDGFDNPHFGTWQPGQAQPHSLLSPLSAQFQPQARVCSHLLTPGSSAEQIAHSLRHFPQQAAILLGYGQGHAPESPELLHAIQHFTQHGGLLLNLSQAHHGRTGTDYAQGNALRQAGAVGGGKCNIETATALMTLAAGNRWTAGQLQQALQQLGLA</sequence>
<evidence type="ECO:0000259" key="6">
    <source>
        <dbReference type="Pfam" id="PF00710"/>
    </source>
</evidence>
<dbReference type="InterPro" id="IPR027475">
    <property type="entry name" value="Asparaginase/glutaminase_AS2"/>
</dbReference>
<dbReference type="PROSITE" id="PS51732">
    <property type="entry name" value="ASN_GLN_ASE_3"/>
    <property type="match status" value="1"/>
</dbReference>
<dbReference type="Gene3D" id="3.40.50.40">
    <property type="match status" value="1"/>
</dbReference>
<feature type="active site" description="O-isoaspartyl threonine intermediate" evidence="2">
    <location>
        <position position="12"/>
    </location>
</feature>
<organism evidence="8 9">
    <name type="scientific">Eikenella longinqua</name>
    <dbReference type="NCBI Taxonomy" id="1795827"/>
    <lineage>
        <taxon>Bacteria</taxon>
        <taxon>Pseudomonadati</taxon>
        <taxon>Pseudomonadota</taxon>
        <taxon>Betaproteobacteria</taxon>
        <taxon>Neisseriales</taxon>
        <taxon>Neisseriaceae</taxon>
        <taxon>Eikenella</taxon>
    </lineage>
</organism>
<name>A0A1A9RYA3_9NEIS</name>
<keyword evidence="9" id="KW-1185">Reference proteome</keyword>
<evidence type="ECO:0000256" key="3">
    <source>
        <dbReference type="PIRSR" id="PIRSR001220-2"/>
    </source>
</evidence>
<dbReference type="PROSITE" id="PS00144">
    <property type="entry name" value="ASN_GLN_ASE_1"/>
    <property type="match status" value="1"/>
</dbReference>
<dbReference type="AlphaFoldDB" id="A0A1A9RYA3"/>
<dbReference type="SMART" id="SM00870">
    <property type="entry name" value="Asparaginase"/>
    <property type="match status" value="1"/>
</dbReference>